<gene>
    <name evidence="11" type="ORF">UY20_C0002G0041</name>
</gene>
<evidence type="ECO:0000256" key="4">
    <source>
        <dbReference type="ARBA" id="ARBA00022960"/>
    </source>
</evidence>
<dbReference type="InterPro" id="IPR012338">
    <property type="entry name" value="Beta-lactam/transpept-like"/>
</dbReference>
<dbReference type="GO" id="GO:0008800">
    <property type="term" value="F:beta-lactamase activity"/>
    <property type="evidence" value="ECO:0007669"/>
    <property type="project" value="InterPro"/>
</dbReference>
<feature type="binding site" evidence="8">
    <location>
        <position position="248"/>
    </location>
    <ligand>
        <name>substrate</name>
    </ligand>
</feature>
<dbReference type="GO" id="GO:0071555">
    <property type="term" value="P:cell wall organization"/>
    <property type="evidence" value="ECO:0007669"/>
    <property type="project" value="UniProtKB-KW"/>
</dbReference>
<organism evidence="11 12">
    <name type="scientific">Candidatus Yanofskybacteria bacterium GW2011_GWA1_48_10</name>
    <dbReference type="NCBI Taxonomy" id="1619022"/>
    <lineage>
        <taxon>Bacteria</taxon>
        <taxon>Candidatus Yanofskyibacteriota</taxon>
    </lineage>
</organism>
<feature type="domain" description="Peptidase S11 D-alanyl-D-alanine carboxypeptidase A N-terminal" evidence="10">
    <location>
        <begin position="57"/>
        <end position="260"/>
    </location>
</feature>
<evidence type="ECO:0000256" key="6">
    <source>
        <dbReference type="ARBA" id="ARBA00023316"/>
    </source>
</evidence>
<comment type="caution">
    <text evidence="11">The sequence shown here is derived from an EMBL/GenBank/DDBJ whole genome shotgun (WGS) entry which is preliminary data.</text>
</comment>
<feature type="active site" description="Acyl-ester intermediate" evidence="7">
    <location>
        <position position="87"/>
    </location>
</feature>
<accession>A0A0G1U7G9</accession>
<evidence type="ECO:0000256" key="8">
    <source>
        <dbReference type="PIRSR" id="PIRSR618044-2"/>
    </source>
</evidence>
<dbReference type="GO" id="GO:0009002">
    <property type="term" value="F:serine-type D-Ala-D-Ala carboxypeptidase activity"/>
    <property type="evidence" value="ECO:0007669"/>
    <property type="project" value="InterPro"/>
</dbReference>
<dbReference type="GO" id="GO:0009252">
    <property type="term" value="P:peptidoglycan biosynthetic process"/>
    <property type="evidence" value="ECO:0007669"/>
    <property type="project" value="UniProtKB-KW"/>
</dbReference>
<dbReference type="Gene3D" id="3.40.710.10">
    <property type="entry name" value="DD-peptidase/beta-lactamase superfamily"/>
    <property type="match status" value="1"/>
</dbReference>
<evidence type="ECO:0000313" key="11">
    <source>
        <dbReference type="EMBL" id="KKU90061.1"/>
    </source>
</evidence>
<dbReference type="EMBL" id="LCPC01000002">
    <property type="protein sequence ID" value="KKU90061.1"/>
    <property type="molecule type" value="Genomic_DNA"/>
</dbReference>
<keyword evidence="3" id="KW-0378">Hydrolase</keyword>
<keyword evidence="11" id="KW-0645">Protease</keyword>
<evidence type="ECO:0000259" key="10">
    <source>
        <dbReference type="Pfam" id="PF00768"/>
    </source>
</evidence>
<proteinExistence type="inferred from homology"/>
<dbReference type="PRINTS" id="PR00725">
    <property type="entry name" value="DADACBPTASE1"/>
</dbReference>
<dbReference type="PANTHER" id="PTHR35333">
    <property type="entry name" value="BETA-LACTAMASE"/>
    <property type="match status" value="1"/>
</dbReference>
<evidence type="ECO:0000256" key="7">
    <source>
        <dbReference type="PIRSR" id="PIRSR618044-1"/>
    </source>
</evidence>
<dbReference type="SUPFAM" id="SSF56601">
    <property type="entry name" value="beta-lactamase/transpeptidase-like"/>
    <property type="match status" value="1"/>
</dbReference>
<dbReference type="PANTHER" id="PTHR35333:SF3">
    <property type="entry name" value="BETA-LACTAMASE-TYPE TRANSPEPTIDASE FOLD CONTAINING PROTEIN"/>
    <property type="match status" value="1"/>
</dbReference>
<evidence type="ECO:0000256" key="1">
    <source>
        <dbReference type="ARBA" id="ARBA00007164"/>
    </source>
</evidence>
<evidence type="ECO:0000256" key="5">
    <source>
        <dbReference type="ARBA" id="ARBA00022984"/>
    </source>
</evidence>
<dbReference type="GO" id="GO:0008360">
    <property type="term" value="P:regulation of cell shape"/>
    <property type="evidence" value="ECO:0007669"/>
    <property type="project" value="UniProtKB-KW"/>
</dbReference>
<reference evidence="11 12" key="1">
    <citation type="journal article" date="2015" name="Nature">
        <title>rRNA introns, odd ribosomes, and small enigmatic genomes across a large radiation of phyla.</title>
        <authorList>
            <person name="Brown C.T."/>
            <person name="Hug L.A."/>
            <person name="Thomas B.C."/>
            <person name="Sharon I."/>
            <person name="Castelle C.J."/>
            <person name="Singh A."/>
            <person name="Wilkins M.J."/>
            <person name="Williams K.H."/>
            <person name="Banfield J.F."/>
        </authorList>
    </citation>
    <scope>NUCLEOTIDE SEQUENCE [LARGE SCALE GENOMIC DNA]</scope>
</reference>
<name>A0A0G1U7G9_9BACT</name>
<evidence type="ECO:0000256" key="2">
    <source>
        <dbReference type="ARBA" id="ARBA00022729"/>
    </source>
</evidence>
<dbReference type="AlphaFoldDB" id="A0A0G1U7G9"/>
<dbReference type="Proteomes" id="UP000034403">
    <property type="component" value="Unassembled WGS sequence"/>
</dbReference>
<evidence type="ECO:0000256" key="3">
    <source>
        <dbReference type="ARBA" id="ARBA00022801"/>
    </source>
</evidence>
<dbReference type="InterPro" id="IPR000871">
    <property type="entry name" value="Beta-lactam_class-A"/>
</dbReference>
<evidence type="ECO:0000256" key="9">
    <source>
        <dbReference type="RuleBase" id="RU004016"/>
    </source>
</evidence>
<feature type="active site" description="Proton acceptor" evidence="7">
    <location>
        <position position="90"/>
    </location>
</feature>
<dbReference type="GO" id="GO:0046677">
    <property type="term" value="P:response to antibiotic"/>
    <property type="evidence" value="ECO:0007669"/>
    <property type="project" value="InterPro"/>
</dbReference>
<keyword evidence="5" id="KW-0573">Peptidoglycan synthesis</keyword>
<evidence type="ECO:0000313" key="12">
    <source>
        <dbReference type="Proteomes" id="UP000034403"/>
    </source>
</evidence>
<dbReference type="GO" id="GO:0030655">
    <property type="term" value="P:beta-lactam antibiotic catabolic process"/>
    <property type="evidence" value="ECO:0007669"/>
    <property type="project" value="InterPro"/>
</dbReference>
<keyword evidence="2" id="KW-0732">Signal</keyword>
<dbReference type="GO" id="GO:0006508">
    <property type="term" value="P:proteolysis"/>
    <property type="evidence" value="ECO:0007669"/>
    <property type="project" value="InterPro"/>
</dbReference>
<protein>
    <submittedName>
        <fullName evidence="11">D-alanyl-D-alanine carboxypeptidase</fullName>
    </submittedName>
</protein>
<keyword evidence="11" id="KW-0121">Carboxypeptidase</keyword>
<dbReference type="InterPro" id="IPR018044">
    <property type="entry name" value="Peptidase_S11"/>
</dbReference>
<feature type="active site" evidence="7">
    <location>
        <position position="142"/>
    </location>
</feature>
<dbReference type="InterPro" id="IPR001967">
    <property type="entry name" value="Peptidase_S11_N"/>
</dbReference>
<keyword evidence="4" id="KW-0133">Cell shape</keyword>
<dbReference type="Pfam" id="PF00768">
    <property type="entry name" value="Peptidase_S11"/>
    <property type="match status" value="1"/>
</dbReference>
<sequence>MIIVSILVLVNAYFFITVIRGANNTPGPIFNTTQAFIEPPNQVTFSPVFKGNSGSVELDAKSAVVYDLKADRNLYEKNIKEKLPVASLTKILNAIVVWEKFSPSDEVTISPSSIKVDGERQDLYAGETLTVNSLVKLMLVESSNDAAYALRDFAAGRQIDLVGEMNTKALGLGMRDTLIKDPAGLDDSAYSTVSDLVKAVRYALRYDPIWSFSRQATTMVVSVDGKISHEIKNTNQLLGVLPDIIGGKTGYTEGSLGCIILIIDMPSGEGLTSQNDKIIAVILGSRGRFEDMKKLVAWTKSSYQW</sequence>
<comment type="similarity">
    <text evidence="1 9">Belongs to the peptidase S11 family.</text>
</comment>
<keyword evidence="6" id="KW-0961">Cell wall biogenesis/degradation</keyword>